<proteinExistence type="predicted"/>
<gene>
    <name evidence="1" type="ORF">SAMN02745158_02904</name>
</gene>
<sequence>MRRITSACLLQTMKFDAMNNDNSEQELEIFCNKLNKKGTKYTIESKEKQGDGSIVVKLKKQYNAYKTDGYLD</sequence>
<dbReference type="Proteomes" id="UP000184245">
    <property type="component" value="Unassembled WGS sequence"/>
</dbReference>
<evidence type="ECO:0000313" key="1">
    <source>
        <dbReference type="EMBL" id="SHF21120.1"/>
    </source>
</evidence>
<dbReference type="OrthoDB" id="1912710at2"/>
<name>A0A1M4ZSQ3_9CLOT</name>
<evidence type="ECO:0008006" key="3">
    <source>
        <dbReference type="Google" id="ProtNLM"/>
    </source>
</evidence>
<dbReference type="RefSeq" id="WP_072853017.1">
    <property type="nucleotide sequence ID" value="NZ_FQVI01000016.1"/>
</dbReference>
<accession>A0A1M4ZSQ3</accession>
<protein>
    <recommendedName>
        <fullName evidence="3">Protein pyrBI</fullName>
    </recommendedName>
</protein>
<organism evidence="1 2">
    <name type="scientific">Lactonifactor longoviformis DSM 17459</name>
    <dbReference type="NCBI Taxonomy" id="1122155"/>
    <lineage>
        <taxon>Bacteria</taxon>
        <taxon>Bacillati</taxon>
        <taxon>Bacillota</taxon>
        <taxon>Clostridia</taxon>
        <taxon>Eubacteriales</taxon>
        <taxon>Clostridiaceae</taxon>
        <taxon>Lactonifactor</taxon>
    </lineage>
</organism>
<dbReference type="EMBL" id="FQVI01000016">
    <property type="protein sequence ID" value="SHF21120.1"/>
    <property type="molecule type" value="Genomic_DNA"/>
</dbReference>
<keyword evidence="2" id="KW-1185">Reference proteome</keyword>
<evidence type="ECO:0000313" key="2">
    <source>
        <dbReference type="Proteomes" id="UP000184245"/>
    </source>
</evidence>
<reference evidence="1 2" key="1">
    <citation type="submission" date="2016-11" db="EMBL/GenBank/DDBJ databases">
        <authorList>
            <person name="Jaros S."/>
            <person name="Januszkiewicz K."/>
            <person name="Wedrychowicz H."/>
        </authorList>
    </citation>
    <scope>NUCLEOTIDE SEQUENCE [LARGE SCALE GENOMIC DNA]</scope>
    <source>
        <strain evidence="1 2">DSM 17459</strain>
    </source>
</reference>
<dbReference type="AlphaFoldDB" id="A0A1M4ZSQ3"/>